<proteinExistence type="predicted"/>
<sequence length="190" mass="21391">MEFSLRYTARDFTAELPASEYTARFRDAGRIGGYCRACPNYGNSWGCPPFGFDVGEYLSGYASALLIATKIVPEERGIPLSESKRLILPERLRLEERLLEMERLYGGRSFAYVGTCLYCPEGSCTRPTGEPCRHPDKVRPSLEACGFDIGRTTTELFGMDLKWGTDGRIPEYLLLVCGFFHNAESVVWDK</sequence>
<accession>A0A1H3XTM1</accession>
<organism evidence="1 2">
    <name type="scientific">Alistipes timonensis JC136</name>
    <dbReference type="NCBI Taxonomy" id="1033731"/>
    <lineage>
        <taxon>Bacteria</taxon>
        <taxon>Pseudomonadati</taxon>
        <taxon>Bacteroidota</taxon>
        <taxon>Bacteroidia</taxon>
        <taxon>Bacteroidales</taxon>
        <taxon>Rikenellaceae</taxon>
        <taxon>Alistipes</taxon>
    </lineage>
</organism>
<dbReference type="InterPro" id="IPR019271">
    <property type="entry name" value="DUF2284_metal-binding"/>
</dbReference>
<evidence type="ECO:0000313" key="1">
    <source>
        <dbReference type="EMBL" id="SEA01954.1"/>
    </source>
</evidence>
<dbReference type="Pfam" id="PF10050">
    <property type="entry name" value="DUF2284"/>
    <property type="match status" value="1"/>
</dbReference>
<dbReference type="RefSeq" id="WP_010259566.1">
    <property type="nucleotide sequence ID" value="NZ_CAEG01000002.1"/>
</dbReference>
<reference evidence="1 2" key="1">
    <citation type="submission" date="2016-10" db="EMBL/GenBank/DDBJ databases">
        <authorList>
            <person name="de Groot N.N."/>
        </authorList>
    </citation>
    <scope>NUCLEOTIDE SEQUENCE [LARGE SCALE GENOMIC DNA]</scope>
    <source>
        <strain evidence="1 2">DSM 25383</strain>
    </source>
</reference>
<dbReference type="AlphaFoldDB" id="A0A1H3XTM1"/>
<dbReference type="Proteomes" id="UP000183253">
    <property type="component" value="Unassembled WGS sequence"/>
</dbReference>
<keyword evidence="2" id="KW-1185">Reference proteome</keyword>
<dbReference type="OrthoDB" id="5420534at2"/>
<gene>
    <name evidence="1" type="ORF">SAMN05444145_101304</name>
</gene>
<name>A0A1H3XTM1_9BACT</name>
<dbReference type="EMBL" id="FNRI01000001">
    <property type="protein sequence ID" value="SEA01954.1"/>
    <property type="molecule type" value="Genomic_DNA"/>
</dbReference>
<dbReference type="STRING" id="1033731.SAMN05444145_101304"/>
<protein>
    <submittedName>
        <fullName evidence="1">Predicted metal-binding protein</fullName>
    </submittedName>
</protein>
<evidence type="ECO:0000313" key="2">
    <source>
        <dbReference type="Proteomes" id="UP000183253"/>
    </source>
</evidence>